<evidence type="ECO:0000313" key="4">
    <source>
        <dbReference type="Proteomes" id="UP001479436"/>
    </source>
</evidence>
<feature type="compositionally biased region" description="Polar residues" evidence="2">
    <location>
        <begin position="444"/>
        <end position="466"/>
    </location>
</feature>
<name>A0ABR2W9F8_9FUNG</name>
<keyword evidence="4" id="KW-1185">Reference proteome</keyword>
<comment type="caution">
    <text evidence="3">The sequence shown here is derived from an EMBL/GenBank/DDBJ whole genome shotgun (WGS) entry which is preliminary data.</text>
</comment>
<feature type="compositionally biased region" description="Polar residues" evidence="2">
    <location>
        <begin position="121"/>
        <end position="140"/>
    </location>
</feature>
<reference evidence="3 4" key="1">
    <citation type="submission" date="2023-04" db="EMBL/GenBank/DDBJ databases">
        <title>Genome of Basidiobolus ranarum AG-B5.</title>
        <authorList>
            <person name="Stajich J.E."/>
            <person name="Carter-House D."/>
            <person name="Gryganskyi A."/>
        </authorList>
    </citation>
    <scope>NUCLEOTIDE SEQUENCE [LARGE SCALE GENOMIC DNA]</scope>
    <source>
        <strain evidence="3 4">AG-B5</strain>
    </source>
</reference>
<evidence type="ECO:0000313" key="3">
    <source>
        <dbReference type="EMBL" id="KAK9727778.1"/>
    </source>
</evidence>
<gene>
    <name evidence="3" type="ORF">K7432_001555</name>
</gene>
<feature type="region of interest" description="Disordered" evidence="2">
    <location>
        <begin position="428"/>
        <end position="466"/>
    </location>
</feature>
<feature type="region of interest" description="Disordered" evidence="2">
    <location>
        <begin position="79"/>
        <end position="100"/>
    </location>
</feature>
<dbReference type="EMBL" id="JASJQH010006911">
    <property type="protein sequence ID" value="KAK9727778.1"/>
    <property type="molecule type" value="Genomic_DNA"/>
</dbReference>
<sequence length="466" mass="52735">MNSTMEESPISKAHQHANVAEEYESRGLFKEAAQEHLIAADNFEMAIEFTSDAEVIRTLQLLSSAHKRHGFEIERKLTKNLSQKRNSRSENDHNTILKTSPAIDAVTSRYVPSTVKFKSGHLNSAPISPSHTSEDPNSYIHNEDRTSNPFDRFWETVEILIENPSSPTIFEEMMNVGIGEVEVQHTNKDEDDTEGMLGSFIIVPEHHVKLENSSKGSTECDSKIPEMLSESLSILIPSSDQPKATSSIKTIEEYMIENQHLKSTIDILSRQMGTLEKVTEENTLLKSSILQLRQDVHKQSKRKHSRSEFSHQHGPSAYEIALQKNVQELEEKVRLLKVENAKQNMMLSKYRDRWDQLKESAKKKRVAVKGGQQDLSANQIPVKEFNDKLLIMEKRDCSGDTQTASFPSSPREFCEGTSLDIMNCSSSLKRSSTTSPSIPANIESFDTQRSNEQIPYSTTTQNTMQF</sequence>
<dbReference type="Gene3D" id="1.20.58.80">
    <property type="entry name" value="Phosphotransferase system, lactose/cellobiose-type IIA subunit"/>
    <property type="match status" value="1"/>
</dbReference>
<feature type="coiled-coil region" evidence="1">
    <location>
        <begin position="319"/>
        <end position="346"/>
    </location>
</feature>
<dbReference type="PANTHER" id="PTHR40130:SF1">
    <property type="entry name" value="SPINDLE POLE BODY-ASSOCIATED PROTEIN CUT12 DOMAIN-CONTAINING PROTEIN"/>
    <property type="match status" value="1"/>
</dbReference>
<evidence type="ECO:0000256" key="1">
    <source>
        <dbReference type="SAM" id="Coils"/>
    </source>
</evidence>
<accession>A0ABR2W9F8</accession>
<dbReference type="PANTHER" id="PTHR40130">
    <property type="entry name" value="EXPRESSED PROTEIN"/>
    <property type="match status" value="1"/>
</dbReference>
<feature type="compositionally biased region" description="Low complexity" evidence="2">
    <location>
        <begin position="428"/>
        <end position="437"/>
    </location>
</feature>
<feature type="region of interest" description="Disordered" evidence="2">
    <location>
        <begin position="121"/>
        <end position="145"/>
    </location>
</feature>
<proteinExistence type="predicted"/>
<feature type="coiled-coil region" evidence="1">
    <location>
        <begin position="251"/>
        <end position="295"/>
    </location>
</feature>
<dbReference type="Proteomes" id="UP001479436">
    <property type="component" value="Unassembled WGS sequence"/>
</dbReference>
<evidence type="ECO:0000256" key="2">
    <source>
        <dbReference type="SAM" id="MobiDB-lite"/>
    </source>
</evidence>
<organism evidence="3 4">
    <name type="scientific">Basidiobolus ranarum</name>
    <dbReference type="NCBI Taxonomy" id="34480"/>
    <lineage>
        <taxon>Eukaryota</taxon>
        <taxon>Fungi</taxon>
        <taxon>Fungi incertae sedis</taxon>
        <taxon>Zoopagomycota</taxon>
        <taxon>Entomophthoromycotina</taxon>
        <taxon>Basidiobolomycetes</taxon>
        <taxon>Basidiobolales</taxon>
        <taxon>Basidiobolaceae</taxon>
        <taxon>Basidiobolus</taxon>
    </lineage>
</organism>
<keyword evidence="1" id="KW-0175">Coiled coil</keyword>
<dbReference type="SUPFAM" id="SSF140361">
    <property type="entry name" value="MIT domain-like"/>
    <property type="match status" value="1"/>
</dbReference>
<protein>
    <submittedName>
        <fullName evidence="3">Uncharacterized protein</fullName>
    </submittedName>
</protein>